<evidence type="ECO:0000256" key="3">
    <source>
        <dbReference type="ARBA" id="ARBA00022777"/>
    </source>
</evidence>
<comment type="similarity">
    <text evidence="4">Belongs to the adenylate kinase family.</text>
</comment>
<evidence type="ECO:0000256" key="2">
    <source>
        <dbReference type="ARBA" id="ARBA00022741"/>
    </source>
</evidence>
<dbReference type="CDD" id="cd01428">
    <property type="entry name" value="ADK"/>
    <property type="match status" value="1"/>
</dbReference>
<evidence type="ECO:0000313" key="5">
    <source>
        <dbReference type="EMBL" id="KOO53720.1"/>
    </source>
</evidence>
<reference evidence="6" key="1">
    <citation type="journal article" date="2015" name="PLoS Genet.">
        <title>Genome Sequence and Transcriptome Analyses of Chrysochromulina tobin: Metabolic Tools for Enhanced Algal Fitness in the Prominent Order Prymnesiales (Haptophyceae).</title>
        <authorList>
            <person name="Hovde B.T."/>
            <person name="Deodato C.R."/>
            <person name="Hunsperger H.M."/>
            <person name="Ryken S.A."/>
            <person name="Yost W."/>
            <person name="Jha R.K."/>
            <person name="Patterson J."/>
            <person name="Monnat R.J. Jr."/>
            <person name="Barlow S.B."/>
            <person name="Starkenburg S.R."/>
            <person name="Cattolico R.A."/>
        </authorList>
    </citation>
    <scope>NUCLEOTIDE SEQUENCE</scope>
    <source>
        <strain evidence="6">CCMP291</strain>
    </source>
</reference>
<dbReference type="CDD" id="cd03676">
    <property type="entry name" value="NUDIX_Tnr3_like"/>
    <property type="match status" value="1"/>
</dbReference>
<dbReference type="Gene3D" id="3.40.50.300">
    <property type="entry name" value="P-loop containing nucleotide triphosphate hydrolases"/>
    <property type="match status" value="1"/>
</dbReference>
<accession>A0A0M0LRN9</accession>
<dbReference type="SUPFAM" id="SSF52540">
    <property type="entry name" value="P-loop containing nucleoside triphosphate hydrolases"/>
    <property type="match status" value="1"/>
</dbReference>
<dbReference type="PRINTS" id="PR00094">
    <property type="entry name" value="ADENYLTKNASE"/>
</dbReference>
<dbReference type="OrthoDB" id="10261522at2759"/>
<dbReference type="SUPFAM" id="SSF55811">
    <property type="entry name" value="Nudix"/>
    <property type="match status" value="1"/>
</dbReference>
<sequence>MLVQAFRCRAIGVGQLLRSQARASTTFGKLHAGAIARGEPLDDSIVLQMLSERLNDSWDVRRNGWLLDGFPRTAAQAKAVLNDEGIAGSSLRPDCIVILERPEELQKEFLLGRMTDSATGETYHPRYHPVPNEEIEARLTWRVDDSSEAVARRISTYNAEALGIREAFEADGVPCKRFDNARSELETFAEVADFVSKMVAGGQPSGIDFGENVRKECEEEASLPPEVIDRIRPAGMVCYRYAAKKGLSSKILATYDVEMPAGITPVAGDGEVEGFQLMKVSEVISSIRADPDAWKPNSALVMIEFAMRHGFLSPDDPGYFEIGRLLRSGMQD</sequence>
<dbReference type="InterPro" id="IPR027417">
    <property type="entry name" value="P-loop_NTPase"/>
</dbReference>
<dbReference type="Gene3D" id="3.90.79.10">
    <property type="entry name" value="Nucleoside Triphosphate Pyrophosphohydrolase"/>
    <property type="match status" value="1"/>
</dbReference>
<name>A0A0M0LRN9_9EUKA</name>
<dbReference type="InterPro" id="IPR015797">
    <property type="entry name" value="NUDIX_hydrolase-like_dom_sf"/>
</dbReference>
<comment type="caution">
    <text evidence="5">The sequence shown here is derived from an EMBL/GenBank/DDBJ whole genome shotgun (WGS) entry which is preliminary data.</text>
</comment>
<gene>
    <name evidence="5" type="ORF">Ctob_016117</name>
</gene>
<dbReference type="PROSITE" id="PS00113">
    <property type="entry name" value="ADENYLATE_KINASE"/>
    <property type="match status" value="1"/>
</dbReference>
<keyword evidence="6" id="KW-1185">Reference proteome</keyword>
<keyword evidence="3 4" id="KW-0418">Kinase</keyword>
<dbReference type="GO" id="GO:0005524">
    <property type="term" value="F:ATP binding"/>
    <property type="evidence" value="ECO:0007669"/>
    <property type="project" value="InterPro"/>
</dbReference>
<keyword evidence="1 4" id="KW-0808">Transferase</keyword>
<dbReference type="PANTHER" id="PTHR23359">
    <property type="entry name" value="NUCLEOTIDE KINASE"/>
    <property type="match status" value="1"/>
</dbReference>
<dbReference type="GO" id="GO:0016787">
    <property type="term" value="F:hydrolase activity"/>
    <property type="evidence" value="ECO:0007669"/>
    <property type="project" value="UniProtKB-KW"/>
</dbReference>
<dbReference type="AlphaFoldDB" id="A0A0M0LRN9"/>
<evidence type="ECO:0000313" key="6">
    <source>
        <dbReference type="Proteomes" id="UP000037460"/>
    </source>
</evidence>
<dbReference type="InterPro" id="IPR000850">
    <property type="entry name" value="Adenylat/UMP-CMP_kin"/>
</dbReference>
<proteinExistence type="inferred from homology"/>
<evidence type="ECO:0000256" key="1">
    <source>
        <dbReference type="ARBA" id="ARBA00022679"/>
    </source>
</evidence>
<protein>
    <submittedName>
        <fullName evidence="5">Nudix hydrolase</fullName>
    </submittedName>
</protein>
<dbReference type="Proteomes" id="UP000037460">
    <property type="component" value="Unassembled WGS sequence"/>
</dbReference>
<evidence type="ECO:0000256" key="4">
    <source>
        <dbReference type="RuleBase" id="RU003330"/>
    </source>
</evidence>
<dbReference type="GO" id="GO:0006139">
    <property type="term" value="P:nucleobase-containing compound metabolic process"/>
    <property type="evidence" value="ECO:0007669"/>
    <property type="project" value="InterPro"/>
</dbReference>
<organism evidence="5 6">
    <name type="scientific">Chrysochromulina tobinii</name>
    <dbReference type="NCBI Taxonomy" id="1460289"/>
    <lineage>
        <taxon>Eukaryota</taxon>
        <taxon>Haptista</taxon>
        <taxon>Haptophyta</taxon>
        <taxon>Prymnesiophyceae</taxon>
        <taxon>Prymnesiales</taxon>
        <taxon>Chrysochromulinaceae</taxon>
        <taxon>Chrysochromulina</taxon>
    </lineage>
</organism>
<keyword evidence="2" id="KW-0547">Nucleotide-binding</keyword>
<dbReference type="GO" id="GO:0019205">
    <property type="term" value="F:nucleobase-containing compound kinase activity"/>
    <property type="evidence" value="ECO:0007669"/>
    <property type="project" value="InterPro"/>
</dbReference>
<dbReference type="Pfam" id="PF00406">
    <property type="entry name" value="ADK"/>
    <property type="match status" value="1"/>
</dbReference>
<keyword evidence="5" id="KW-0378">Hydrolase</keyword>
<dbReference type="EMBL" id="JWZX01000101">
    <property type="protein sequence ID" value="KOO53720.1"/>
    <property type="molecule type" value="Genomic_DNA"/>
</dbReference>
<dbReference type="InterPro" id="IPR033690">
    <property type="entry name" value="Adenylat_kinase_CS"/>
</dbReference>